<dbReference type="GO" id="GO:0005524">
    <property type="term" value="F:ATP binding"/>
    <property type="evidence" value="ECO:0007669"/>
    <property type="project" value="UniProtKB-UniRule"/>
</dbReference>
<evidence type="ECO:0000313" key="4">
    <source>
        <dbReference type="Proteomes" id="UP000253908"/>
    </source>
</evidence>
<dbReference type="SUPFAM" id="SSF56059">
    <property type="entry name" value="Glutathione synthetase ATP-binding domain-like"/>
    <property type="match status" value="1"/>
</dbReference>
<evidence type="ECO:0000256" key="1">
    <source>
        <dbReference type="PROSITE-ProRule" id="PRU00409"/>
    </source>
</evidence>
<dbReference type="GO" id="GO:0046872">
    <property type="term" value="F:metal ion binding"/>
    <property type="evidence" value="ECO:0007669"/>
    <property type="project" value="InterPro"/>
</dbReference>
<dbReference type="InterPro" id="IPR011761">
    <property type="entry name" value="ATP-grasp"/>
</dbReference>
<dbReference type="AlphaFoldDB" id="A0A345PJA4"/>
<reference evidence="4" key="1">
    <citation type="submission" date="2017-11" db="EMBL/GenBank/DDBJ databases">
        <authorList>
            <person name="Zhu W."/>
        </authorList>
    </citation>
    <scope>NUCLEOTIDE SEQUENCE [LARGE SCALE GENOMIC DNA]</scope>
    <source>
        <strain evidence="4">160</strain>
    </source>
</reference>
<keyword evidence="1" id="KW-0547">Nucleotide-binding</keyword>
<dbReference type="EMBL" id="CP024848">
    <property type="protein sequence ID" value="AXI10084.1"/>
    <property type="molecule type" value="Genomic_DNA"/>
</dbReference>
<keyword evidence="4" id="KW-1185">Reference proteome</keyword>
<accession>A0A345PJA4</accession>
<protein>
    <submittedName>
        <fullName evidence="3">Glutathione synthase</fullName>
    </submittedName>
</protein>
<name>A0A345PJA4_9BACI</name>
<organism evidence="3 4">
    <name type="scientific">Oceanobacillus zhaokaii</name>
    <dbReference type="NCBI Taxonomy" id="2052660"/>
    <lineage>
        <taxon>Bacteria</taxon>
        <taxon>Bacillati</taxon>
        <taxon>Bacillota</taxon>
        <taxon>Bacilli</taxon>
        <taxon>Bacillales</taxon>
        <taxon>Bacillaceae</taxon>
        <taxon>Oceanobacillus</taxon>
    </lineage>
</organism>
<gene>
    <name evidence="3" type="ORF">CUC15_14605</name>
</gene>
<feature type="domain" description="ATP-grasp" evidence="2">
    <location>
        <begin position="208"/>
        <end position="445"/>
    </location>
</feature>
<dbReference type="InterPro" id="IPR026838">
    <property type="entry name" value="YheC/D"/>
</dbReference>
<evidence type="ECO:0000259" key="2">
    <source>
        <dbReference type="PROSITE" id="PS50975"/>
    </source>
</evidence>
<keyword evidence="1" id="KW-0067">ATP-binding</keyword>
<proteinExistence type="predicted"/>
<dbReference type="KEGG" id="ocn:CUC15_14605"/>
<dbReference type="OrthoDB" id="7869153at2"/>
<dbReference type="Proteomes" id="UP000253908">
    <property type="component" value="Chromosome"/>
</dbReference>
<sequence>MQMTWINIQQAENNSEKNIIFMPSFLSDGLSSNVQLSFGQRRIKAIVKTTTSQSIEVNDYSNPMQIYLSANLLNELLVQTEITYQLKIHDNECTIGPIIGLHLGEQQYYYHNRHMKQYIDSMHDYQSIGGLIIAFKDGSIDETENCVYGLYYHDRKKQWRYGKFPLPSVIFRRAYKTTQDLADRLYKKTNGNLFNSISLTKWDVYLKIREYQTFKEFLPETAKVINGQDVKKFLRKHSEIILKPADLSRARGICIIKTVSTETFLLFDYSNGVLLKTIVDNIKLQEFLRSGNFLNGNYIAQPYINLAKINNSPWDIRVVMQKNRKKQWQCNGIECRLAGKEHLITNISRGGSALSIREATSLSFGEQFTTVIKAKVKDAAFEFCRIMEQTNEHFAEFGLDLAFDTNQKLWFIEANTRPSFKGFKTMDLNNYYHISTAPIHYAASLAGF</sequence>
<dbReference type="PROSITE" id="PS50975">
    <property type="entry name" value="ATP_GRASP"/>
    <property type="match status" value="1"/>
</dbReference>
<dbReference type="Gene3D" id="3.30.470.20">
    <property type="entry name" value="ATP-grasp fold, B domain"/>
    <property type="match status" value="1"/>
</dbReference>
<evidence type="ECO:0000313" key="3">
    <source>
        <dbReference type="EMBL" id="AXI10084.1"/>
    </source>
</evidence>
<dbReference type="Pfam" id="PF14398">
    <property type="entry name" value="ATPgrasp_YheCD"/>
    <property type="match status" value="1"/>
</dbReference>